<feature type="compositionally biased region" description="Basic and acidic residues" evidence="1">
    <location>
        <begin position="765"/>
        <end position="775"/>
    </location>
</feature>
<accession>A0ABP1DDR7</accession>
<feature type="compositionally biased region" description="Polar residues" evidence="1">
    <location>
        <begin position="669"/>
        <end position="683"/>
    </location>
</feature>
<feature type="region of interest" description="Disordered" evidence="1">
    <location>
        <begin position="202"/>
        <end position="1066"/>
    </location>
</feature>
<feature type="compositionally biased region" description="Basic and acidic residues" evidence="1">
    <location>
        <begin position="844"/>
        <end position="865"/>
    </location>
</feature>
<feature type="compositionally biased region" description="Low complexity" evidence="1">
    <location>
        <begin position="94"/>
        <end position="114"/>
    </location>
</feature>
<feature type="compositionally biased region" description="Basic and acidic residues" evidence="1">
    <location>
        <begin position="604"/>
        <end position="622"/>
    </location>
</feature>
<dbReference type="EMBL" id="OZ037947">
    <property type="protein sequence ID" value="CAL1705985.1"/>
    <property type="molecule type" value="Genomic_DNA"/>
</dbReference>
<dbReference type="Proteomes" id="UP001497453">
    <property type="component" value="Chromosome 4"/>
</dbReference>
<feature type="region of interest" description="Disordered" evidence="1">
    <location>
        <begin position="1086"/>
        <end position="1179"/>
    </location>
</feature>
<evidence type="ECO:0000313" key="2">
    <source>
        <dbReference type="EMBL" id="CAL1705985.1"/>
    </source>
</evidence>
<feature type="compositionally biased region" description="Basic and acidic residues" evidence="1">
    <location>
        <begin position="573"/>
        <end position="585"/>
    </location>
</feature>
<name>A0ABP1DDR7_9APHY</name>
<feature type="compositionally biased region" description="Basic and acidic residues" evidence="1">
    <location>
        <begin position="1055"/>
        <end position="1066"/>
    </location>
</feature>
<proteinExistence type="predicted"/>
<feature type="compositionally biased region" description="Basic residues" evidence="1">
    <location>
        <begin position="1"/>
        <end position="12"/>
    </location>
</feature>
<organism evidence="2 3">
    <name type="scientific">Somion occarium</name>
    <dbReference type="NCBI Taxonomy" id="3059160"/>
    <lineage>
        <taxon>Eukaryota</taxon>
        <taxon>Fungi</taxon>
        <taxon>Dikarya</taxon>
        <taxon>Basidiomycota</taxon>
        <taxon>Agaricomycotina</taxon>
        <taxon>Agaricomycetes</taxon>
        <taxon>Polyporales</taxon>
        <taxon>Cerrenaceae</taxon>
        <taxon>Somion</taxon>
    </lineage>
</organism>
<feature type="compositionally biased region" description="Basic and acidic residues" evidence="1">
    <location>
        <begin position="910"/>
        <end position="961"/>
    </location>
</feature>
<evidence type="ECO:0000313" key="3">
    <source>
        <dbReference type="Proteomes" id="UP001497453"/>
    </source>
</evidence>
<evidence type="ECO:0000256" key="1">
    <source>
        <dbReference type="SAM" id="MobiDB-lite"/>
    </source>
</evidence>
<feature type="region of interest" description="Disordered" evidence="1">
    <location>
        <begin position="91"/>
        <end position="114"/>
    </location>
</feature>
<feature type="compositionally biased region" description="Basic and acidic residues" evidence="1">
    <location>
        <begin position="1126"/>
        <end position="1147"/>
    </location>
</feature>
<feature type="compositionally biased region" description="Polar residues" evidence="1">
    <location>
        <begin position="222"/>
        <end position="247"/>
    </location>
</feature>
<feature type="compositionally biased region" description="Polar residues" evidence="1">
    <location>
        <begin position="736"/>
        <end position="751"/>
    </location>
</feature>
<feature type="compositionally biased region" description="Basic and acidic residues" evidence="1">
    <location>
        <begin position="467"/>
        <end position="560"/>
    </location>
</feature>
<feature type="compositionally biased region" description="Basic and acidic residues" evidence="1">
    <location>
        <begin position="298"/>
        <end position="311"/>
    </location>
</feature>
<feature type="compositionally biased region" description="Basic and acidic residues" evidence="1">
    <location>
        <begin position="320"/>
        <end position="372"/>
    </location>
</feature>
<protein>
    <submittedName>
        <fullName evidence="2">Uncharacterized protein</fullName>
    </submittedName>
</protein>
<feature type="compositionally biased region" description="Basic and acidic residues" evidence="1">
    <location>
        <begin position="688"/>
        <end position="720"/>
    </location>
</feature>
<feature type="compositionally biased region" description="Basic and acidic residues" evidence="1">
    <location>
        <begin position="379"/>
        <end position="409"/>
    </location>
</feature>
<gene>
    <name evidence="2" type="ORF">GFSPODELE1_LOCUS5678</name>
</gene>
<feature type="region of interest" description="Disordered" evidence="1">
    <location>
        <begin position="1"/>
        <end position="45"/>
    </location>
</feature>
<feature type="compositionally biased region" description="Pro residues" evidence="1">
    <location>
        <begin position="588"/>
        <end position="597"/>
    </location>
</feature>
<sequence length="1179" mass="131606">MSTRQNKKRKGRNNVLNRERTVTTLTEGPEGTFLIPTPTDEPAPSANIMSTPFSVASSAAATAGGLPPNFAMTGGFGPFSNYHQHYMPGPMAGPPFQQQQPPQFFQQPPSGPPGQSDLELLERLKETIKNNQHEIFRPVPQPDALASVYLGPRPAVSQVPPHPEQIPMAHEYASMSDSAAGVSSGNNGVGATSAIAGDARRLRAQGSDSWDNARKAGPDSGVTPQVSTTNNTGSQRYDLSSGMSSAVSKPDNLEADTTGPPGLNTQPSSPTAVQRQRSQPEAQYAHGNLDKITLGESVEVKKEEIPPRLRDSTWNQRPGSLDDMKSSFNDHVRNGNRPEARYNDNNRSRFYDRERDRDRDRDINWDRDRDRVGPGIRVNNRDIDRDRRNDDRFRPDNRRPTADQRHYEPRYPQGQEGGLRRYDTKSSISSAPELPATANAAPASRVEDTRERDRVGPPVDTRVPRPLGEERSSGSLRLAEDRDRRPPPPLDDRRPPPDDRRPPPEDRRPAFDDRRPQDDRRGPPPPLDRERSSRALDDRRPPPPAAVDRRLPLDDHDRRRSPGPGGPGYNNDRPVRPLPLDDRRPPRAGSPPPPPPALSTGDRGPPDDRRPPPASRPIDRTRQVAAPPARGPPPAAEDRRQLPPAPPPASTVVDRDRQGRPPVDDRSGTRTGVSTAVTPSDASTRPPVADRDHPIARPPPHVEDRDRNVRSHIPLEERISRPVPTLQERLGGRPEQTPTSRTEAAPITSSEPRLPVAPESTLRPADARGEAHTEASRPPPAISTAEDRGRPIMSDRFARGGAPPAGDRERTRTGPIPSHTGRAPSVVRDDRTFKPRLPTVSPSRRNEYRPGYRPPADYDRDRRPDSSVMDVGNPPRYGANDRPYRRPSPTAYDRSDRSWVPAADAFPADSARRPPPDSHPFSREWREDERSFSQDWDRWRDPDRERDREFDRDSRFVERDALPPAAPPATWDRDRRISYPPAADAPAAPARPFEPRPLSARLSDTYPPDDRDRVIDRDRPFARDFERGRYPADEPPAAFNRVRPRSPSPAGSLRRHTDDLRPPMKRVRDDAYSAGYYSPPSAVMDVSSDYSHSHVPARLRTPPPAAGYYDESRGGGYNVTSAARGVSRERDFADARDAYAYDRRDARMPPPPPPRRSPPPYGRAYDRDDRRYIPPPPRP</sequence>
<feature type="compositionally biased region" description="Pro residues" evidence="1">
    <location>
        <begin position="1148"/>
        <end position="1161"/>
    </location>
</feature>
<reference evidence="3" key="1">
    <citation type="submission" date="2024-04" db="EMBL/GenBank/DDBJ databases">
        <authorList>
            <person name="Shaw F."/>
            <person name="Minotto A."/>
        </authorList>
    </citation>
    <scope>NUCLEOTIDE SEQUENCE [LARGE SCALE GENOMIC DNA]</scope>
</reference>
<keyword evidence="3" id="KW-1185">Reference proteome</keyword>
<feature type="compositionally biased region" description="Basic and acidic residues" evidence="1">
    <location>
        <begin position="653"/>
        <end position="668"/>
    </location>
</feature>
<feature type="compositionally biased region" description="Low complexity" evidence="1">
    <location>
        <begin position="980"/>
        <end position="991"/>
    </location>
</feature>
<feature type="compositionally biased region" description="Polar residues" evidence="1">
    <location>
        <begin position="263"/>
        <end position="281"/>
    </location>
</feature>
<feature type="compositionally biased region" description="Basic and acidic residues" evidence="1">
    <location>
        <begin position="1008"/>
        <end position="1032"/>
    </location>
</feature>
<feature type="compositionally biased region" description="Basic and acidic residues" evidence="1">
    <location>
        <begin position="445"/>
        <end position="455"/>
    </location>
</feature>